<protein>
    <submittedName>
        <fullName evidence="1">Uncharacterized protein</fullName>
    </submittedName>
</protein>
<gene>
    <name evidence="1" type="ORF">ERS852407_05045</name>
</gene>
<evidence type="ECO:0000313" key="1">
    <source>
        <dbReference type="EMBL" id="CUP12361.1"/>
    </source>
</evidence>
<reference evidence="1 2" key="1">
    <citation type="submission" date="2015-09" db="EMBL/GenBank/DDBJ databases">
        <authorList>
            <consortium name="Pathogen Informatics"/>
        </authorList>
    </citation>
    <scope>NUCLEOTIDE SEQUENCE [LARGE SCALE GENOMIC DNA]</scope>
    <source>
        <strain evidence="1 2">2789STDY5608850</strain>
    </source>
</reference>
<dbReference type="AlphaFoldDB" id="A0A174KNF1"/>
<dbReference type="Proteomes" id="UP000095651">
    <property type="component" value="Unassembled WGS sequence"/>
</dbReference>
<sequence>MWHSSDISMESLLDTCEFPAVCPVCGHRDGHIYLRADRPRRGGLWIWCSACRSFEHASIIPPSYWANDALIESFQLHAIPDLLEEQKDAIDAYMTQNYRGLDSDLCACCIRNADLSSLVCTQCHGKDTKAFLEGHSLVLECQSCGCRVVGASFYSPCEQDRKPYYLWIREDRIPAAVLVKLGSMLHIRVLEMKRQIENREKLNRSLSLKEIMEASRFLKEEGISHDILPAIRYSRYYECGKKFKYLT</sequence>
<dbReference type="RefSeq" id="WP_055659354.1">
    <property type="nucleotide sequence ID" value="NZ_CABIXC010000018.1"/>
</dbReference>
<evidence type="ECO:0000313" key="2">
    <source>
        <dbReference type="Proteomes" id="UP000095651"/>
    </source>
</evidence>
<proteinExistence type="predicted"/>
<dbReference type="EMBL" id="CYZE01000018">
    <property type="protein sequence ID" value="CUP12361.1"/>
    <property type="molecule type" value="Genomic_DNA"/>
</dbReference>
<accession>A0A174KNF1</accession>
<organism evidence="1 2">
    <name type="scientific">Hungatella hathewayi</name>
    <dbReference type="NCBI Taxonomy" id="154046"/>
    <lineage>
        <taxon>Bacteria</taxon>
        <taxon>Bacillati</taxon>
        <taxon>Bacillota</taxon>
        <taxon>Clostridia</taxon>
        <taxon>Lachnospirales</taxon>
        <taxon>Lachnospiraceae</taxon>
        <taxon>Hungatella</taxon>
    </lineage>
</organism>
<name>A0A174KNF1_9FIRM</name>